<dbReference type="Proteomes" id="UP001151088">
    <property type="component" value="Unassembled WGS sequence"/>
</dbReference>
<name>A0A9X2T3T6_9HYPH</name>
<evidence type="ECO:0000313" key="2">
    <source>
        <dbReference type="Proteomes" id="UP001151088"/>
    </source>
</evidence>
<sequence length="220" mass="22741">MRGQQLREAGRAALVALVAGAAITGMIAVASGSSGDPAASGGGALKSVAEFRSIAATDARSRALFTEAARVITDPRCMNCHPATRSPTQGDDLHPHMPPIQASESGMGVAGLNCHSCHRFENTTLPGTRVGSVPGAEQWLLAPASMAWQGLTLGEICRQIKDPARNGGRSLADILKHMGTDHLVGWAWHPGAGREPAPGTQEAFGALIEAWIATGAHCPS</sequence>
<keyword evidence="2" id="KW-1185">Reference proteome</keyword>
<proteinExistence type="predicted"/>
<evidence type="ECO:0000313" key="1">
    <source>
        <dbReference type="EMBL" id="MCS0497690.1"/>
    </source>
</evidence>
<dbReference type="InterPro" id="IPR036280">
    <property type="entry name" value="Multihaem_cyt_sf"/>
</dbReference>
<reference evidence="1" key="1">
    <citation type="submission" date="2022-08" db="EMBL/GenBank/DDBJ databases">
        <authorList>
            <person name="Li F."/>
        </authorList>
    </citation>
    <scope>NUCLEOTIDE SEQUENCE</scope>
    <source>
        <strain evidence="1">MQZ15Z-1</strain>
    </source>
</reference>
<dbReference type="SUPFAM" id="SSF48695">
    <property type="entry name" value="Multiheme cytochromes"/>
    <property type="match status" value="1"/>
</dbReference>
<comment type="caution">
    <text evidence="1">The sequence shown here is derived from an EMBL/GenBank/DDBJ whole genome shotgun (WGS) entry which is preliminary data.</text>
</comment>
<protein>
    <submittedName>
        <fullName evidence="1">Isoquinoline 1-oxidoreductase subunit</fullName>
    </submittedName>
</protein>
<gene>
    <name evidence="1" type="ORF">NVS89_21590</name>
</gene>
<organism evidence="1 2">
    <name type="scientific">Ancylobacter mangrovi</name>
    <dbReference type="NCBI Taxonomy" id="2972472"/>
    <lineage>
        <taxon>Bacteria</taxon>
        <taxon>Pseudomonadati</taxon>
        <taxon>Pseudomonadota</taxon>
        <taxon>Alphaproteobacteria</taxon>
        <taxon>Hyphomicrobiales</taxon>
        <taxon>Xanthobacteraceae</taxon>
        <taxon>Ancylobacter</taxon>
    </lineage>
</organism>
<dbReference type="AlphaFoldDB" id="A0A9X2T3T6"/>
<dbReference type="RefSeq" id="WP_258734842.1">
    <property type="nucleotide sequence ID" value="NZ_JANTHY010000003.1"/>
</dbReference>
<dbReference type="EMBL" id="JANTHZ010000014">
    <property type="protein sequence ID" value="MCS0497690.1"/>
    <property type="molecule type" value="Genomic_DNA"/>
</dbReference>
<accession>A0A9X2T3T6</accession>